<dbReference type="PANTHER" id="PTHR10663">
    <property type="entry name" value="GUANYL-NUCLEOTIDE EXCHANGE FACTOR"/>
    <property type="match status" value="1"/>
</dbReference>
<feature type="domain" description="SEC7" evidence="6">
    <location>
        <begin position="7"/>
        <end position="186"/>
    </location>
</feature>
<dbReference type="SUPFAM" id="SSF48425">
    <property type="entry name" value="Sec7 domain"/>
    <property type="match status" value="1"/>
</dbReference>
<dbReference type="GO" id="GO:0032012">
    <property type="term" value="P:regulation of ARF protein signal transduction"/>
    <property type="evidence" value="ECO:0007669"/>
    <property type="project" value="InterPro"/>
</dbReference>
<dbReference type="Proteomes" id="UP000192223">
    <property type="component" value="Unplaced"/>
</dbReference>
<dbReference type="GO" id="GO:0010256">
    <property type="term" value="P:endomembrane system organization"/>
    <property type="evidence" value="ECO:0007669"/>
    <property type="project" value="UniProtKB-ARBA"/>
</dbReference>
<dbReference type="SMART" id="SM00222">
    <property type="entry name" value="Sec7"/>
    <property type="match status" value="1"/>
</dbReference>
<dbReference type="Gene3D" id="1.10.220.20">
    <property type="match status" value="1"/>
</dbReference>
<feature type="compositionally biased region" description="Basic and acidic residues" evidence="5">
    <location>
        <begin position="746"/>
        <end position="756"/>
    </location>
</feature>
<dbReference type="InParanoid" id="A0A7F5RMQ9"/>
<evidence type="ECO:0000259" key="6">
    <source>
        <dbReference type="PROSITE" id="PS50190"/>
    </source>
</evidence>
<evidence type="ECO:0000313" key="7">
    <source>
        <dbReference type="Proteomes" id="UP000192223"/>
    </source>
</evidence>
<accession>A0A7F5RMQ9</accession>
<dbReference type="Pfam" id="PF01369">
    <property type="entry name" value="Sec7"/>
    <property type="match status" value="1"/>
</dbReference>
<dbReference type="AlphaFoldDB" id="A0A7F5RMQ9"/>
<feature type="compositionally biased region" description="Basic residues" evidence="5">
    <location>
        <begin position="757"/>
        <end position="766"/>
    </location>
</feature>
<evidence type="ECO:0000256" key="5">
    <source>
        <dbReference type="SAM" id="MobiDB-lite"/>
    </source>
</evidence>
<keyword evidence="4" id="KW-0333">Golgi apparatus</keyword>
<dbReference type="Gene3D" id="1.10.1000.11">
    <property type="entry name" value="Arf Nucleotide-binding Site Opener,domain 2"/>
    <property type="match status" value="1"/>
</dbReference>
<reference evidence="8" key="1">
    <citation type="submission" date="2025-08" db="UniProtKB">
        <authorList>
            <consortium name="RefSeq"/>
        </authorList>
    </citation>
    <scope>IDENTIFICATION</scope>
    <source>
        <tissue evidence="8">Entire body</tissue>
    </source>
</reference>
<dbReference type="CDD" id="cd00171">
    <property type="entry name" value="Sec7"/>
    <property type="match status" value="1"/>
</dbReference>
<dbReference type="GO" id="GO:0005085">
    <property type="term" value="F:guanyl-nucleotide exchange factor activity"/>
    <property type="evidence" value="ECO:0007669"/>
    <property type="project" value="InterPro"/>
</dbReference>
<dbReference type="PROSITE" id="PS50190">
    <property type="entry name" value="SEC7"/>
    <property type="match status" value="1"/>
</dbReference>
<dbReference type="KEGG" id="apln:112903996"/>
<dbReference type="GO" id="GO:0005794">
    <property type="term" value="C:Golgi apparatus"/>
    <property type="evidence" value="ECO:0007669"/>
    <property type="project" value="UniProtKB-SubCell"/>
</dbReference>
<dbReference type="RefSeq" id="XP_025837216.1">
    <property type="nucleotide sequence ID" value="XM_025981431.1"/>
</dbReference>
<dbReference type="FunFam" id="1.10.1000.11:FF:000007">
    <property type="entry name" value="Golgi-specific brefeldin A-resistance guanine nucleotide exchange factor 1"/>
    <property type="match status" value="1"/>
</dbReference>
<dbReference type="GO" id="GO:0005793">
    <property type="term" value="C:endoplasmic reticulum-Golgi intermediate compartment"/>
    <property type="evidence" value="ECO:0007669"/>
    <property type="project" value="UniProtKB-SubCell"/>
</dbReference>
<dbReference type="PANTHER" id="PTHR10663:SF388">
    <property type="entry name" value="GOLGI-SPECIFIC BREFELDIN A-RESISTANCE GUANINE NUCLEOTIDE EXCHANGE FACTOR 1"/>
    <property type="match status" value="1"/>
</dbReference>
<dbReference type="OrthoDB" id="10258608at2759"/>
<evidence type="ECO:0000256" key="1">
    <source>
        <dbReference type="ARBA" id="ARBA00004222"/>
    </source>
</evidence>
<evidence type="ECO:0000256" key="2">
    <source>
        <dbReference type="ARBA" id="ARBA00004399"/>
    </source>
</evidence>
<sequence>MPELPWLPQGNEYFNHKPKKGLQFFQEHGVLSAKFDSQEIVTFLRENPALDKVKIGEYISNRNNLQILEAYVKMFDFTSIRIDDALRMYLETFRLPGEAPLISLVLEHFADHWHKCNGEPFVNADAAFTLAYAVIMLNVDQHNNNVKRQNNPMTCEEFKKNLKGVNGGLDFDQNMLDEIYNAIKNDEIVMPAEHTGLVKENYLWKVLLRRGSTKEGVYYHTASDDFDENLFSLIWGPVVSALSFVFSKSEDVNVYKRALNGFESCASISAHFTNTKNLDMLVLTLCKFTMLHNTQQKVNPVAFGASPKAQAAFKAVFAMVHQHGDNVREGWKHVLLLILSLYNANLVPKTFLEVEDFTEPDGKILLICEPVQMQKQDSNIFSSLYSYMVSSSSSENLNNKMRTIEEQQAEKCIEQCNLDQLITDSKFLHEEALQELVKALIDLSWGPDVEKSLGCTYNENVTVFFLELLLKVVIQNRDRVMSIWQVVHNHLYTLIVNASHLDYQFLLERSVVGLLRLAIRLMRNEEMSPAVVQSLRMLLLLKTTTLFKISIQISCGLYELLKTSAQNIHTNTDWSIIFTLLECVGAGALPPKPLSDEILAEQELKLEGNGTGEEEVTVSEKGYQSDSEVITPVSKDSSRSQSPVAAVTCTNPSTPVNTPTNHGGWILLGAEGEIQPVIGRTLSADQYGLALDCNLGLHKPKSLLKCCESLAFLVRDVAHITPYNFDNCVHCVRTFVEASLNGGKIKDSTSTRESRSRKMSRTRSSHGRSPATSSPDEDDSEDEYVPSGYYQTSIQLLDLMHTLHTRTAQIFRWWAEEGGEIAKETSLWGQGWCPLLQGIARLCCDNRRQVY</sequence>
<protein>
    <submittedName>
        <fullName evidence="8">Golgi-specific brefeldin A-resistance guanine nucleotide exchange factor 1-like</fullName>
    </submittedName>
</protein>
<evidence type="ECO:0000256" key="3">
    <source>
        <dbReference type="ARBA" id="ARBA00022448"/>
    </source>
</evidence>
<keyword evidence="3" id="KW-0813">Transport</keyword>
<dbReference type="InterPro" id="IPR035999">
    <property type="entry name" value="Sec7_dom_sf"/>
</dbReference>
<dbReference type="InterPro" id="IPR000904">
    <property type="entry name" value="Sec7_dom"/>
</dbReference>
<feature type="region of interest" description="Disordered" evidence="5">
    <location>
        <begin position="746"/>
        <end position="784"/>
    </location>
</feature>
<evidence type="ECO:0000256" key="4">
    <source>
        <dbReference type="ARBA" id="ARBA00023034"/>
    </source>
</evidence>
<evidence type="ECO:0000313" key="8">
    <source>
        <dbReference type="RefSeq" id="XP_025837216.1"/>
    </source>
</evidence>
<dbReference type="GO" id="GO:0016197">
    <property type="term" value="P:endosomal transport"/>
    <property type="evidence" value="ECO:0007669"/>
    <property type="project" value="UniProtKB-ARBA"/>
</dbReference>
<organism evidence="7 8">
    <name type="scientific">Agrilus planipennis</name>
    <name type="common">Emerald ash borer</name>
    <name type="synonym">Agrilus marcopoli</name>
    <dbReference type="NCBI Taxonomy" id="224129"/>
    <lineage>
        <taxon>Eukaryota</taxon>
        <taxon>Metazoa</taxon>
        <taxon>Ecdysozoa</taxon>
        <taxon>Arthropoda</taxon>
        <taxon>Hexapoda</taxon>
        <taxon>Insecta</taxon>
        <taxon>Pterygota</taxon>
        <taxon>Neoptera</taxon>
        <taxon>Endopterygota</taxon>
        <taxon>Coleoptera</taxon>
        <taxon>Polyphaga</taxon>
        <taxon>Elateriformia</taxon>
        <taxon>Buprestoidea</taxon>
        <taxon>Buprestidae</taxon>
        <taxon>Agrilinae</taxon>
        <taxon>Agrilus</taxon>
    </lineage>
</organism>
<dbReference type="GeneID" id="112903996"/>
<gene>
    <name evidence="8" type="primary">LOC112903996</name>
</gene>
<keyword evidence="7" id="KW-1185">Reference proteome</keyword>
<name>A0A7F5RMQ9_AGRPL</name>
<dbReference type="InterPro" id="IPR023394">
    <property type="entry name" value="Sec7_C_sf"/>
</dbReference>
<proteinExistence type="predicted"/>
<comment type="subcellular location">
    <subcellularLocation>
        <location evidence="2">Endoplasmic reticulum-Golgi intermediate compartment</location>
    </subcellularLocation>
    <subcellularLocation>
        <location evidence="1">Golgi apparatus</location>
        <location evidence="1">cis-Golgi network</location>
    </subcellularLocation>
</comment>
<feature type="compositionally biased region" description="Acidic residues" evidence="5">
    <location>
        <begin position="775"/>
        <end position="784"/>
    </location>
</feature>